<dbReference type="InterPro" id="IPR014746">
    <property type="entry name" value="Gln_synth/guanido_kin_cat_dom"/>
</dbReference>
<evidence type="ECO:0000313" key="6">
    <source>
        <dbReference type="EMBL" id="CAD9287222.1"/>
    </source>
</evidence>
<gene>
    <name evidence="6" type="ORF">SSP0437_LOCUS1064</name>
</gene>
<dbReference type="EMBL" id="HBGL01001402">
    <property type="protein sequence ID" value="CAD9287222.1"/>
    <property type="molecule type" value="Transcribed_RNA"/>
</dbReference>
<dbReference type="AlphaFoldDB" id="A0A7S1V5Y7"/>
<dbReference type="InterPro" id="IPR017959">
    <property type="entry name" value="Asn/Gln-tRNA_amidoTrfase_suB/E"/>
</dbReference>
<name>A0A7S1V5Y7_9EUKA</name>
<dbReference type="PANTHER" id="PTHR11659">
    <property type="entry name" value="GLUTAMYL-TRNA GLN AMIDOTRANSFERASE SUBUNIT B MITOCHONDRIAL AND PROKARYOTIC PET112-RELATED"/>
    <property type="match status" value="1"/>
</dbReference>
<keyword evidence="2" id="KW-0547">Nucleotide-binding</keyword>
<dbReference type="SUPFAM" id="SSF55931">
    <property type="entry name" value="Glutamine synthetase/guanido kinase"/>
    <property type="match status" value="1"/>
</dbReference>
<evidence type="ECO:0000256" key="1">
    <source>
        <dbReference type="ARBA" id="ARBA00022598"/>
    </source>
</evidence>
<keyword evidence="4" id="KW-0648">Protein biosynthesis</keyword>
<organism evidence="6">
    <name type="scientific">Sexangularia sp. CB-2014</name>
    <dbReference type="NCBI Taxonomy" id="1486929"/>
    <lineage>
        <taxon>Eukaryota</taxon>
        <taxon>Amoebozoa</taxon>
        <taxon>Tubulinea</taxon>
        <taxon>Elardia</taxon>
        <taxon>Arcellinida</taxon>
        <taxon>Arcellinida incertae sedis</taxon>
        <taxon>Sexangularia</taxon>
    </lineage>
</organism>
<keyword evidence="3" id="KW-0067">ATP-binding</keyword>
<dbReference type="InterPro" id="IPR006075">
    <property type="entry name" value="Asn/Gln-tRNA_Trfase_suB/E_cat"/>
</dbReference>
<evidence type="ECO:0000259" key="5">
    <source>
        <dbReference type="Pfam" id="PF02934"/>
    </source>
</evidence>
<evidence type="ECO:0000256" key="2">
    <source>
        <dbReference type="ARBA" id="ARBA00022741"/>
    </source>
</evidence>
<reference evidence="6" key="1">
    <citation type="submission" date="2021-01" db="EMBL/GenBank/DDBJ databases">
        <authorList>
            <person name="Corre E."/>
            <person name="Pelletier E."/>
            <person name="Niang G."/>
            <person name="Scheremetjew M."/>
            <person name="Finn R."/>
            <person name="Kale V."/>
            <person name="Holt S."/>
            <person name="Cochrane G."/>
            <person name="Meng A."/>
            <person name="Brown T."/>
            <person name="Cohen L."/>
        </authorList>
    </citation>
    <scope>NUCLEOTIDE SEQUENCE</scope>
    <source>
        <strain evidence="6">ATCC 50979</strain>
    </source>
</reference>
<accession>A0A7S1V5Y7</accession>
<evidence type="ECO:0000256" key="4">
    <source>
        <dbReference type="ARBA" id="ARBA00022917"/>
    </source>
</evidence>
<feature type="domain" description="Aspartyl/Glutamyl-tRNA(Gln) amidotransferase subunit B/E catalytic" evidence="5">
    <location>
        <begin position="5"/>
        <end position="275"/>
    </location>
</feature>
<dbReference type="Pfam" id="PF02934">
    <property type="entry name" value="GatB_N"/>
    <property type="match status" value="1"/>
</dbReference>
<dbReference type="GO" id="GO:0006412">
    <property type="term" value="P:translation"/>
    <property type="evidence" value="ECO:0007669"/>
    <property type="project" value="UniProtKB-KW"/>
</dbReference>
<evidence type="ECO:0000256" key="3">
    <source>
        <dbReference type="ARBA" id="ARBA00022840"/>
    </source>
</evidence>
<dbReference type="GO" id="GO:0016884">
    <property type="term" value="F:carbon-nitrogen ligase activity, with glutamine as amido-N-donor"/>
    <property type="evidence" value="ECO:0007669"/>
    <property type="project" value="InterPro"/>
</dbReference>
<keyword evidence="1" id="KW-0436">Ligase</keyword>
<protein>
    <recommendedName>
        <fullName evidence="5">Aspartyl/Glutamyl-tRNA(Gln) amidotransferase subunit B/E catalytic domain-containing protein</fullName>
    </recommendedName>
</protein>
<dbReference type="GO" id="GO:0005524">
    <property type="term" value="F:ATP binding"/>
    <property type="evidence" value="ECO:0007669"/>
    <property type="project" value="UniProtKB-KW"/>
</dbReference>
<proteinExistence type="predicted"/>
<sequence length="484" mass="52199">MRRLRIGLECHVTLGFKETKLFSIPTIVSDEPNGRVTPMDAGLPGALPSLPWQPVSLALRLAAGLAPTHTPDPLVFMRKHYYYPDLPTGYQITQRSSLVPPGTLVAGVPLTGAHVEIDSGKLSDLPGERKLWAAADLSRAGQPLVEVVTEPTISCAEDAAHVITTLAQLVRRLGVGTGSMETGELRADVNIDVEGHPRVEVKNLNSLKALRRAIEFEQQRQTEALEAGSTTMVSETRGWNSRTNETVPYRSKESEVDYRFLPEPDVPVVTISEAALAESRAAAAGALAEHVQMLVDVGVDPAVAPEYASTRMLSQCGLSEEAWTVVHREGALALLRASVAAGADRDAALHLVAHRLAPLPDGSFALFSGEHVRAITNSRLRDTGIRQVIDELVLAGPHSSLHIDELVEKHSPLADDMLRNFCRSLLAEPELQPAIAKCLEVGISDRSVGFFVGIVMQRLGRAKVDAAVARSVLKETLGGMRPQS</sequence>